<name>A0A6J7WR37_9CAUD</name>
<organism evidence="1">
    <name type="scientific">uncultured Caudovirales phage</name>
    <dbReference type="NCBI Taxonomy" id="2100421"/>
    <lineage>
        <taxon>Viruses</taxon>
        <taxon>Duplodnaviria</taxon>
        <taxon>Heunggongvirae</taxon>
        <taxon>Uroviricota</taxon>
        <taxon>Caudoviricetes</taxon>
        <taxon>Peduoviridae</taxon>
        <taxon>Maltschvirus</taxon>
        <taxon>Maltschvirus maltsch</taxon>
    </lineage>
</organism>
<accession>A0A6J7WR37</accession>
<sequence>MATIGDVPIEIRTGDTCSVVASITDSTGAAVNLTGRTYRAQIRYSPDTSILASFTCVITNAAGGVVTCTMSATTTASLPVGRAVWDFEETNGDVVNTLFGGVVTITADVTK</sequence>
<proteinExistence type="predicted"/>
<dbReference type="Gene3D" id="2.60.40.3350">
    <property type="match status" value="1"/>
</dbReference>
<evidence type="ECO:0000313" key="1">
    <source>
        <dbReference type="EMBL" id="CAB5220230.1"/>
    </source>
</evidence>
<gene>
    <name evidence="1" type="ORF">UFOVP238_2</name>
</gene>
<dbReference type="EMBL" id="LR798283">
    <property type="protein sequence ID" value="CAB5220230.1"/>
    <property type="molecule type" value="Genomic_DNA"/>
</dbReference>
<reference evidence="1" key="1">
    <citation type="submission" date="2020-05" db="EMBL/GenBank/DDBJ databases">
        <authorList>
            <person name="Chiriac C."/>
            <person name="Salcher M."/>
            <person name="Ghai R."/>
            <person name="Kavagutti S V."/>
        </authorList>
    </citation>
    <scope>NUCLEOTIDE SEQUENCE</scope>
</reference>
<protein>
    <submittedName>
        <fullName evidence="1">Uncharacterized protein</fullName>
    </submittedName>
</protein>